<dbReference type="InterPro" id="IPR006016">
    <property type="entry name" value="UspA"/>
</dbReference>
<dbReference type="Gene3D" id="3.40.50.12370">
    <property type="match status" value="1"/>
</dbReference>
<organism evidence="2 3">
    <name type="scientific">Pseudonocardia thermophila</name>
    <dbReference type="NCBI Taxonomy" id="1848"/>
    <lineage>
        <taxon>Bacteria</taxon>
        <taxon>Bacillati</taxon>
        <taxon>Actinomycetota</taxon>
        <taxon>Actinomycetes</taxon>
        <taxon>Pseudonocardiales</taxon>
        <taxon>Pseudonocardiaceae</taxon>
        <taxon>Pseudonocardia</taxon>
    </lineage>
</organism>
<accession>A0A1M6V0Z4</accession>
<dbReference type="STRING" id="1848.SAMN05443637_111128"/>
<feature type="domain" description="UspA" evidence="1">
    <location>
        <begin position="145"/>
        <end position="280"/>
    </location>
</feature>
<sequence length="302" mass="32287">MRSDGPTEDQRRRGWIAAVVEPEISPAAAMRWAVREARRRDLDVRVLLPDDHRRHLGCHRAFAVALSVARQTEPDVVVSAVVVDQPIERAGLAASAEAELLVLPAASPHVDGALMSAHCPVVVVPDEAPTPRPGRPRHSQDPFPVMVAVGPATGSEVIEFAFAEAGARSAGLLAVRTWHDPLIDLSAPLGRQAGRWDVAHEAVATELDQQLSLCRLAYPDVVAEELVVDDHCADLLVAVAMHARLLVLGRPSRGALLDSVATSPARVLARRPPCPVVVVPPAQPAKAGWLPARRVGVADLRS</sequence>
<dbReference type="OrthoDB" id="5244367at2"/>
<protein>
    <submittedName>
        <fullName evidence="2">Universal stress protein family protein</fullName>
    </submittedName>
</protein>
<evidence type="ECO:0000313" key="3">
    <source>
        <dbReference type="Proteomes" id="UP000184363"/>
    </source>
</evidence>
<dbReference type="Proteomes" id="UP000184363">
    <property type="component" value="Unassembled WGS sequence"/>
</dbReference>
<dbReference type="AlphaFoldDB" id="A0A1M6V0Z4"/>
<proteinExistence type="predicted"/>
<dbReference type="SUPFAM" id="SSF52402">
    <property type="entry name" value="Adenine nucleotide alpha hydrolases-like"/>
    <property type="match status" value="1"/>
</dbReference>
<evidence type="ECO:0000313" key="2">
    <source>
        <dbReference type="EMBL" id="SHK75071.1"/>
    </source>
</evidence>
<dbReference type="Pfam" id="PF00582">
    <property type="entry name" value="Usp"/>
    <property type="match status" value="1"/>
</dbReference>
<dbReference type="EMBL" id="FRAP01000011">
    <property type="protein sequence ID" value="SHK75071.1"/>
    <property type="molecule type" value="Genomic_DNA"/>
</dbReference>
<gene>
    <name evidence="2" type="ORF">SAMN05443637_111128</name>
</gene>
<keyword evidence="3" id="KW-1185">Reference proteome</keyword>
<dbReference type="RefSeq" id="WP_073457838.1">
    <property type="nucleotide sequence ID" value="NZ_FRAP01000011.1"/>
</dbReference>
<evidence type="ECO:0000259" key="1">
    <source>
        <dbReference type="Pfam" id="PF00582"/>
    </source>
</evidence>
<reference evidence="2 3" key="1">
    <citation type="submission" date="2016-11" db="EMBL/GenBank/DDBJ databases">
        <authorList>
            <person name="Jaros S."/>
            <person name="Januszkiewicz K."/>
            <person name="Wedrychowicz H."/>
        </authorList>
    </citation>
    <scope>NUCLEOTIDE SEQUENCE [LARGE SCALE GENOMIC DNA]</scope>
    <source>
        <strain evidence="2 3">DSM 43832</strain>
    </source>
</reference>
<name>A0A1M6V0Z4_PSETH</name>